<gene>
    <name evidence="1" type="ORF">BO79DRAFT_6441</name>
</gene>
<accession>A0ACD1IK76</accession>
<evidence type="ECO:0000313" key="1">
    <source>
        <dbReference type="EMBL" id="RAK90688.1"/>
    </source>
</evidence>
<name>A0ACD1IK76_9EURO</name>
<proteinExistence type="predicted"/>
<evidence type="ECO:0000313" key="2">
    <source>
        <dbReference type="Proteomes" id="UP000249748"/>
    </source>
</evidence>
<dbReference type="Proteomes" id="UP000249748">
    <property type="component" value="Unassembled WGS sequence"/>
</dbReference>
<dbReference type="EMBL" id="KZ824544">
    <property type="protein sequence ID" value="RAK90688.1"/>
    <property type="molecule type" value="Genomic_DNA"/>
</dbReference>
<keyword evidence="2" id="KW-1185">Reference proteome</keyword>
<protein>
    <submittedName>
        <fullName evidence="1">Uncharacterized protein</fullName>
    </submittedName>
</protein>
<reference evidence="1" key="1">
    <citation type="submission" date="2018-02" db="EMBL/GenBank/DDBJ databases">
        <title>The genomes of Aspergillus section Nigri reveals drivers in fungal speciation.</title>
        <authorList>
            <consortium name="DOE Joint Genome Institute"/>
            <person name="Vesth T.C."/>
            <person name="Nybo J."/>
            <person name="Theobald S."/>
            <person name="Brandl J."/>
            <person name="Frisvad J.C."/>
            <person name="Nielsen K.F."/>
            <person name="Lyhne E.K."/>
            <person name="Kogle M.E."/>
            <person name="Kuo A."/>
            <person name="Riley R."/>
            <person name="Clum A."/>
            <person name="Nolan M."/>
            <person name="Lipzen A."/>
            <person name="Salamov A."/>
            <person name="Henrissat B."/>
            <person name="Wiebenga A."/>
            <person name="De vries R.P."/>
            <person name="Grigoriev I.V."/>
            <person name="Mortensen U.H."/>
            <person name="Andersen M.R."/>
            <person name="Baker S.E."/>
        </authorList>
    </citation>
    <scope>NUCLEOTIDE SEQUENCE</scope>
    <source>
        <strain evidence="1">CBS 115574</strain>
    </source>
</reference>
<sequence length="70" mass="7531">MILEIRRELIVETMVLESLGVGAWLEPGKWLPQAESVGDMPLGIAPASVERAAICPTDLDPTDTLSVAEQ</sequence>
<organism evidence="1 2">
    <name type="scientific">Aspergillus costaricaensis CBS 115574</name>
    <dbReference type="NCBI Taxonomy" id="1448317"/>
    <lineage>
        <taxon>Eukaryota</taxon>
        <taxon>Fungi</taxon>
        <taxon>Dikarya</taxon>
        <taxon>Ascomycota</taxon>
        <taxon>Pezizomycotina</taxon>
        <taxon>Eurotiomycetes</taxon>
        <taxon>Eurotiomycetidae</taxon>
        <taxon>Eurotiales</taxon>
        <taxon>Aspergillaceae</taxon>
        <taxon>Aspergillus</taxon>
        <taxon>Aspergillus subgen. Circumdati</taxon>
    </lineage>
</organism>